<evidence type="ECO:0000256" key="1">
    <source>
        <dbReference type="SAM" id="SignalP"/>
    </source>
</evidence>
<feature type="signal peptide" evidence="1">
    <location>
        <begin position="1"/>
        <end position="30"/>
    </location>
</feature>
<dbReference type="Proteomes" id="UP001596074">
    <property type="component" value="Unassembled WGS sequence"/>
</dbReference>
<reference evidence="3" key="1">
    <citation type="journal article" date="2019" name="Int. J. Syst. Evol. Microbiol.">
        <title>The Global Catalogue of Microorganisms (GCM) 10K type strain sequencing project: providing services to taxonomists for standard genome sequencing and annotation.</title>
        <authorList>
            <consortium name="The Broad Institute Genomics Platform"/>
            <consortium name="The Broad Institute Genome Sequencing Center for Infectious Disease"/>
            <person name="Wu L."/>
            <person name="Ma J."/>
        </authorList>
    </citation>
    <scope>NUCLEOTIDE SEQUENCE [LARGE SCALE GENOMIC DNA]</scope>
    <source>
        <strain evidence="3">KCTC 42087</strain>
    </source>
</reference>
<proteinExistence type="predicted"/>
<sequence length="145" mass="14599">MTIKLKLAAAALTLAAGTSGLALAPSAALAAPAAPTSAPSRALAAPAFNASGTYQLFQSNGAAPRVNVTQDGSGRLFGSASFGDTVGTIEEGAVEGTSISFTIGWSSGARGRYVGSLGSDRRLTGVTFDLTHPSSQATWFTNRTF</sequence>
<feature type="chain" id="PRO_5045457133" evidence="1">
    <location>
        <begin position="31"/>
        <end position="145"/>
    </location>
</feature>
<comment type="caution">
    <text evidence="2">The sequence shown here is derived from an EMBL/GenBank/DDBJ whole genome shotgun (WGS) entry which is preliminary data.</text>
</comment>
<keyword evidence="1" id="KW-0732">Signal</keyword>
<protein>
    <submittedName>
        <fullName evidence="2">Uncharacterized protein</fullName>
    </submittedName>
</protein>
<dbReference type="EMBL" id="JBHSON010000004">
    <property type="protein sequence ID" value="MFC5744736.1"/>
    <property type="molecule type" value="Genomic_DNA"/>
</dbReference>
<dbReference type="RefSeq" id="WP_378280164.1">
    <property type="nucleotide sequence ID" value="NZ_JBHSON010000004.1"/>
</dbReference>
<keyword evidence="3" id="KW-1185">Reference proteome</keyword>
<organism evidence="2 3">
    <name type="scientific">Actinomadura rugatobispora</name>
    <dbReference type="NCBI Taxonomy" id="1994"/>
    <lineage>
        <taxon>Bacteria</taxon>
        <taxon>Bacillati</taxon>
        <taxon>Actinomycetota</taxon>
        <taxon>Actinomycetes</taxon>
        <taxon>Streptosporangiales</taxon>
        <taxon>Thermomonosporaceae</taxon>
        <taxon>Actinomadura</taxon>
    </lineage>
</organism>
<evidence type="ECO:0000313" key="3">
    <source>
        <dbReference type="Proteomes" id="UP001596074"/>
    </source>
</evidence>
<evidence type="ECO:0000313" key="2">
    <source>
        <dbReference type="EMBL" id="MFC5744736.1"/>
    </source>
</evidence>
<gene>
    <name evidence="2" type="ORF">ACFPZN_03810</name>
</gene>
<name>A0ABW0ZNE7_9ACTN</name>
<accession>A0ABW0ZNE7</accession>